<dbReference type="InterPro" id="IPR032282">
    <property type="entry name" value="HAGH_C"/>
</dbReference>
<dbReference type="PIRSF" id="PIRSF005457">
    <property type="entry name" value="Glx"/>
    <property type="match status" value="1"/>
</dbReference>
<accession>A0ABP9EB68</accession>
<dbReference type="Pfam" id="PF00753">
    <property type="entry name" value="Lactamase_B"/>
    <property type="match status" value="1"/>
</dbReference>
<keyword evidence="4 7" id="KW-0479">Metal-binding</keyword>
<comment type="cofactor">
    <cofactor evidence="7">
        <name>Zn(2+)</name>
        <dbReference type="ChEBI" id="CHEBI:29105"/>
    </cofactor>
    <text evidence="7">Binds 2 Zn(2+) ions per subunit.</text>
</comment>
<dbReference type="HAMAP" id="MF_01374">
    <property type="entry name" value="Glyoxalase_2"/>
    <property type="match status" value="1"/>
</dbReference>
<evidence type="ECO:0000256" key="3">
    <source>
        <dbReference type="ARBA" id="ARBA00006759"/>
    </source>
</evidence>
<feature type="binding site" evidence="7">
    <location>
        <position position="104"/>
    </location>
    <ligand>
        <name>Zn(2+)</name>
        <dbReference type="ChEBI" id="CHEBI:29105"/>
        <label>2</label>
    </ligand>
</feature>
<comment type="function">
    <text evidence="7">Thiolesterase that catalyzes the hydrolysis of S-D-lactoyl-glutathione to form glutathione and D-lactic acid.</text>
</comment>
<evidence type="ECO:0000259" key="8">
    <source>
        <dbReference type="SMART" id="SM00849"/>
    </source>
</evidence>
<keyword evidence="10" id="KW-1185">Reference proteome</keyword>
<evidence type="ECO:0000256" key="7">
    <source>
        <dbReference type="HAMAP-Rule" id="MF_01374"/>
    </source>
</evidence>
<reference evidence="10" key="1">
    <citation type="journal article" date="2019" name="Int. J. Syst. Evol. Microbiol.">
        <title>The Global Catalogue of Microorganisms (GCM) 10K type strain sequencing project: providing services to taxonomists for standard genome sequencing and annotation.</title>
        <authorList>
            <consortium name="The Broad Institute Genomics Platform"/>
            <consortium name="The Broad Institute Genome Sequencing Center for Infectious Disease"/>
            <person name="Wu L."/>
            <person name="Ma J."/>
        </authorList>
    </citation>
    <scope>NUCLEOTIDE SEQUENCE [LARGE SCALE GENOMIC DNA]</scope>
    <source>
        <strain evidence="10">JCM 18401</strain>
    </source>
</reference>
<dbReference type="CDD" id="cd07723">
    <property type="entry name" value="hydroxyacylglutathione_hydrolase_MBL-fold"/>
    <property type="match status" value="1"/>
</dbReference>
<evidence type="ECO:0000256" key="6">
    <source>
        <dbReference type="ARBA" id="ARBA00022833"/>
    </source>
</evidence>
<dbReference type="SMART" id="SM00849">
    <property type="entry name" value="Lactamase_B"/>
    <property type="match status" value="1"/>
</dbReference>
<comment type="catalytic activity">
    <reaction evidence="1 7">
        <text>an S-(2-hydroxyacyl)glutathione + H2O = a 2-hydroxy carboxylate + glutathione + H(+)</text>
        <dbReference type="Rhea" id="RHEA:21864"/>
        <dbReference type="ChEBI" id="CHEBI:15377"/>
        <dbReference type="ChEBI" id="CHEBI:15378"/>
        <dbReference type="ChEBI" id="CHEBI:57925"/>
        <dbReference type="ChEBI" id="CHEBI:58896"/>
        <dbReference type="ChEBI" id="CHEBI:71261"/>
        <dbReference type="EC" id="3.1.2.6"/>
    </reaction>
</comment>
<evidence type="ECO:0000256" key="1">
    <source>
        <dbReference type="ARBA" id="ARBA00001623"/>
    </source>
</evidence>
<feature type="binding site" evidence="7">
    <location>
        <position position="32"/>
    </location>
    <ligand>
        <name>Zn(2+)</name>
        <dbReference type="ChEBI" id="CHEBI:29105"/>
        <label>2</label>
    </ligand>
</feature>
<name>A0ABP9EB68_9GAMM</name>
<evidence type="ECO:0000256" key="2">
    <source>
        <dbReference type="ARBA" id="ARBA00004963"/>
    </source>
</evidence>
<dbReference type="PANTHER" id="PTHR43705">
    <property type="entry name" value="HYDROXYACYLGLUTATHIONE HYDROLASE"/>
    <property type="match status" value="1"/>
</dbReference>
<proteinExistence type="inferred from homology"/>
<protein>
    <recommendedName>
        <fullName evidence="7">Hydroxyacylglutathione hydrolase</fullName>
        <ecNumber evidence="7">3.1.2.6</ecNumber>
    </recommendedName>
    <alternativeName>
        <fullName evidence="7">Glyoxalase II</fullName>
        <shortName evidence="7">Glx II</shortName>
    </alternativeName>
</protein>
<comment type="subunit">
    <text evidence="7">Monomer.</text>
</comment>
<dbReference type="SUPFAM" id="SSF56281">
    <property type="entry name" value="Metallo-hydrolase/oxidoreductase"/>
    <property type="match status" value="1"/>
</dbReference>
<feature type="binding site" evidence="7">
    <location>
        <position position="30"/>
    </location>
    <ligand>
        <name>Zn(2+)</name>
        <dbReference type="ChEBI" id="CHEBI:29105"/>
        <label>1</label>
    </ligand>
</feature>
<dbReference type="Gene3D" id="3.60.15.10">
    <property type="entry name" value="Ribonuclease Z/Hydroxyacylglutathione hydrolase-like"/>
    <property type="match status" value="1"/>
</dbReference>
<comment type="caution">
    <text evidence="9">The sequence shown here is derived from an EMBL/GenBank/DDBJ whole genome shotgun (WGS) entry which is preliminary data.</text>
</comment>
<feature type="binding site" evidence="7">
    <location>
        <position position="142"/>
    </location>
    <ligand>
        <name>Zn(2+)</name>
        <dbReference type="ChEBI" id="CHEBI:29105"/>
        <label>2</label>
    </ligand>
</feature>
<organism evidence="9 10">
    <name type="scientific">Ferrimonas pelagia</name>
    <dbReference type="NCBI Taxonomy" id="1177826"/>
    <lineage>
        <taxon>Bacteria</taxon>
        <taxon>Pseudomonadati</taxon>
        <taxon>Pseudomonadota</taxon>
        <taxon>Gammaproteobacteria</taxon>
        <taxon>Alteromonadales</taxon>
        <taxon>Ferrimonadaceae</taxon>
        <taxon>Ferrimonas</taxon>
    </lineage>
</organism>
<gene>
    <name evidence="7 9" type="primary">gloB</name>
    <name evidence="9" type="ORF">GCM10023333_03290</name>
</gene>
<evidence type="ECO:0000313" key="10">
    <source>
        <dbReference type="Proteomes" id="UP001499988"/>
    </source>
</evidence>
<dbReference type="InterPro" id="IPR017782">
    <property type="entry name" value="Hydroxyacylglutathione_Hdrlase"/>
</dbReference>
<dbReference type="InterPro" id="IPR001279">
    <property type="entry name" value="Metallo-B-lactamas"/>
</dbReference>
<evidence type="ECO:0000256" key="4">
    <source>
        <dbReference type="ARBA" id="ARBA00022723"/>
    </source>
</evidence>
<keyword evidence="6 7" id="KW-0862">Zinc</keyword>
<feature type="binding site" evidence="7">
    <location>
        <position position="87"/>
    </location>
    <ligand>
        <name>Zn(2+)</name>
        <dbReference type="ChEBI" id="CHEBI:29105"/>
        <label>1</label>
    </ligand>
</feature>
<feature type="binding site" evidence="7">
    <location>
        <position position="33"/>
    </location>
    <ligand>
        <name>Zn(2+)</name>
        <dbReference type="ChEBI" id="CHEBI:29105"/>
        <label>2</label>
    </ligand>
</feature>
<comment type="pathway">
    <text evidence="2 7">Secondary metabolite metabolism; methylglyoxal degradation; (R)-lactate from methylglyoxal: step 2/2.</text>
</comment>
<dbReference type="InterPro" id="IPR036866">
    <property type="entry name" value="RibonucZ/Hydroxyglut_hydro"/>
</dbReference>
<evidence type="ECO:0000256" key="5">
    <source>
        <dbReference type="ARBA" id="ARBA00022801"/>
    </source>
</evidence>
<feature type="binding site" evidence="7">
    <location>
        <position position="28"/>
    </location>
    <ligand>
        <name>Zn(2+)</name>
        <dbReference type="ChEBI" id="CHEBI:29105"/>
        <label>1</label>
    </ligand>
</feature>
<dbReference type="EMBL" id="BAABJZ010000005">
    <property type="protein sequence ID" value="GAA4873791.1"/>
    <property type="molecule type" value="Genomic_DNA"/>
</dbReference>
<sequence length="230" mass="25109">MVDPGCAESVIDHLKAEGLSLRGILITHHHWDHTNGIEPLRQRWPQAQCIGPNNAAIMGLTQTVQAGASLTLEGLALQLTVLSLPGHTLDHIGYYGDGKLFCGDTLFSGGCGRLFEGSAEQMYASLQQLAALPGETQVYCTHEYTLANLAFACAVEPQNTALHAYRQSCTLLRQKGLPTLPSRIETELLINPFLRCGQPELAISLQKHAQVTSTDSVSRFAALRQWKDNF</sequence>
<keyword evidence="5 7" id="KW-0378">Hydrolase</keyword>
<comment type="similarity">
    <text evidence="3 7">Belongs to the metallo-beta-lactamase superfamily. Glyoxalase II family.</text>
</comment>
<feature type="domain" description="Metallo-beta-lactamase" evidence="8">
    <location>
        <begin position="1"/>
        <end position="142"/>
    </location>
</feature>
<dbReference type="EC" id="3.1.2.6" evidence="7"/>
<dbReference type="PANTHER" id="PTHR43705:SF1">
    <property type="entry name" value="HYDROXYACYLGLUTATHIONE HYDROLASE GLOB"/>
    <property type="match status" value="1"/>
</dbReference>
<feature type="binding site" evidence="7">
    <location>
        <position position="104"/>
    </location>
    <ligand>
        <name>Zn(2+)</name>
        <dbReference type="ChEBI" id="CHEBI:29105"/>
        <label>1</label>
    </ligand>
</feature>
<dbReference type="Pfam" id="PF16123">
    <property type="entry name" value="HAGH_C"/>
    <property type="match status" value="1"/>
</dbReference>
<dbReference type="GO" id="GO:0016787">
    <property type="term" value="F:hydrolase activity"/>
    <property type="evidence" value="ECO:0007669"/>
    <property type="project" value="UniProtKB-KW"/>
</dbReference>
<dbReference type="Proteomes" id="UP001499988">
    <property type="component" value="Unassembled WGS sequence"/>
</dbReference>
<evidence type="ECO:0000313" key="9">
    <source>
        <dbReference type="EMBL" id="GAA4873791.1"/>
    </source>
</evidence>
<dbReference type="InterPro" id="IPR035680">
    <property type="entry name" value="Clx_II_MBL"/>
</dbReference>
<dbReference type="NCBIfam" id="TIGR03413">
    <property type="entry name" value="GSH_gloB"/>
    <property type="match status" value="1"/>
</dbReference>
<dbReference type="InterPro" id="IPR050110">
    <property type="entry name" value="Glyoxalase_II_hydrolase"/>
</dbReference>